<reference evidence="2" key="1">
    <citation type="journal article" date="2017" name="Parasit. Vectors">
        <title>Sialotranscriptomics of Rhipicephalus zambeziensis reveals intricate expression profiles of secretory proteins and suggests tight temporal transcriptional regulation during blood-feeding.</title>
        <authorList>
            <person name="de Castro M.H."/>
            <person name="de Klerk D."/>
            <person name="Pienaar R."/>
            <person name="Rees D.J.G."/>
            <person name="Mans B.J."/>
        </authorList>
    </citation>
    <scope>NUCLEOTIDE SEQUENCE</scope>
    <source>
        <tissue evidence="2">Salivary glands</tissue>
    </source>
</reference>
<dbReference type="InterPro" id="IPR000477">
    <property type="entry name" value="RT_dom"/>
</dbReference>
<dbReference type="EMBL" id="GFPF01012442">
    <property type="protein sequence ID" value="MAA23588.1"/>
    <property type="molecule type" value="Transcribed_RNA"/>
</dbReference>
<proteinExistence type="predicted"/>
<dbReference type="PANTHER" id="PTHR21301:SF10">
    <property type="entry name" value="REVERSE TRANSCRIPTASE DOMAIN-CONTAINING PROTEIN"/>
    <property type="match status" value="1"/>
</dbReference>
<dbReference type="AlphaFoldDB" id="A0A224Z160"/>
<feature type="domain" description="Reverse transcriptase" evidence="1">
    <location>
        <begin position="1"/>
        <end position="167"/>
    </location>
</feature>
<dbReference type="PROSITE" id="PS50878">
    <property type="entry name" value="RT_POL"/>
    <property type="match status" value="1"/>
</dbReference>
<evidence type="ECO:0000313" key="2">
    <source>
        <dbReference type="EMBL" id="MAA23588.1"/>
    </source>
</evidence>
<dbReference type="PANTHER" id="PTHR21301">
    <property type="entry name" value="REVERSE TRANSCRIPTASE"/>
    <property type="match status" value="1"/>
</dbReference>
<evidence type="ECO:0000259" key="1">
    <source>
        <dbReference type="PROSITE" id="PS50878"/>
    </source>
</evidence>
<name>A0A224Z160_9ACAR</name>
<sequence length="167" mass="18741">MDVRRLDLDRNVRSRQSRVCDVKHGHAPVLIWNAYKIAPLVHSSMEVGSLLEQGLPLATTGFSIDIEYLFYSISHDGLLAADGQKVQDSEEVAYQSAEGVSTENFLELVMFYLNSTTIEFNGKYYMQKAGICIGSPVVPILCDIYLSVFFQRVEQLISGQDVVKICR</sequence>
<accession>A0A224Z160</accession>
<organism evidence="2">
    <name type="scientific">Rhipicephalus zambeziensis</name>
    <dbReference type="NCBI Taxonomy" id="60191"/>
    <lineage>
        <taxon>Eukaryota</taxon>
        <taxon>Metazoa</taxon>
        <taxon>Ecdysozoa</taxon>
        <taxon>Arthropoda</taxon>
        <taxon>Chelicerata</taxon>
        <taxon>Arachnida</taxon>
        <taxon>Acari</taxon>
        <taxon>Parasitiformes</taxon>
        <taxon>Ixodida</taxon>
        <taxon>Ixodoidea</taxon>
        <taxon>Ixodidae</taxon>
        <taxon>Rhipicephalinae</taxon>
        <taxon>Rhipicephalus</taxon>
        <taxon>Rhipicephalus</taxon>
    </lineage>
</organism>
<protein>
    <submittedName>
        <fullName evidence="2">Tick transposon</fullName>
    </submittedName>
</protein>